<sequence length="126" mass="14271">MSGRSTRSSLGKLVSQETVPDNIVTRTMKIWNACFPNTNYPGFAVFLEKNMKNNYGITNFTKRTVKISTYLHETLGSEAMDATIAHELIHVYLWYIDSPNPWDHDEIFMDLAVALGKDDSLSKSAH</sequence>
<organism evidence="2 3">
    <name type="scientific">Trichogramma kaykai</name>
    <dbReference type="NCBI Taxonomy" id="54128"/>
    <lineage>
        <taxon>Eukaryota</taxon>
        <taxon>Metazoa</taxon>
        <taxon>Ecdysozoa</taxon>
        <taxon>Arthropoda</taxon>
        <taxon>Hexapoda</taxon>
        <taxon>Insecta</taxon>
        <taxon>Pterygota</taxon>
        <taxon>Neoptera</taxon>
        <taxon>Endopterygota</taxon>
        <taxon>Hymenoptera</taxon>
        <taxon>Apocrita</taxon>
        <taxon>Proctotrupomorpha</taxon>
        <taxon>Chalcidoidea</taxon>
        <taxon>Trichogrammatidae</taxon>
        <taxon>Trichogramma</taxon>
    </lineage>
</organism>
<dbReference type="AlphaFoldDB" id="A0ABD2WNI7"/>
<name>A0ABD2WNI7_9HYME</name>
<evidence type="ECO:0000259" key="1">
    <source>
        <dbReference type="Pfam" id="PF10263"/>
    </source>
</evidence>
<dbReference type="EMBL" id="JBJJXI010000089">
    <property type="protein sequence ID" value="KAL3394673.1"/>
    <property type="molecule type" value="Genomic_DNA"/>
</dbReference>
<proteinExistence type="predicted"/>
<comment type="caution">
    <text evidence="2">The sequence shown here is derived from an EMBL/GenBank/DDBJ whole genome shotgun (WGS) entry which is preliminary data.</text>
</comment>
<evidence type="ECO:0000313" key="2">
    <source>
        <dbReference type="EMBL" id="KAL3394673.1"/>
    </source>
</evidence>
<gene>
    <name evidence="2" type="ORF">TKK_011134</name>
</gene>
<dbReference type="Proteomes" id="UP001627154">
    <property type="component" value="Unassembled WGS sequence"/>
</dbReference>
<dbReference type="GO" id="GO:0006974">
    <property type="term" value="P:DNA damage response"/>
    <property type="evidence" value="ECO:0007669"/>
    <property type="project" value="UniProtKB-ARBA"/>
</dbReference>
<dbReference type="Gene3D" id="3.30.2010.10">
    <property type="entry name" value="Metalloproteases ('zincins'), catalytic domain"/>
    <property type="match status" value="1"/>
</dbReference>
<feature type="domain" description="SprT-like" evidence="1">
    <location>
        <begin position="32"/>
        <end position="115"/>
    </location>
</feature>
<reference evidence="2 3" key="1">
    <citation type="journal article" date="2024" name="bioRxiv">
        <title>A reference genome for Trichogramma kaykai: A tiny desert-dwelling parasitoid wasp with competing sex-ratio distorters.</title>
        <authorList>
            <person name="Culotta J."/>
            <person name="Lindsey A.R."/>
        </authorList>
    </citation>
    <scope>NUCLEOTIDE SEQUENCE [LARGE SCALE GENOMIC DNA]</scope>
    <source>
        <strain evidence="2 3">KSX58</strain>
    </source>
</reference>
<evidence type="ECO:0000313" key="3">
    <source>
        <dbReference type="Proteomes" id="UP001627154"/>
    </source>
</evidence>
<protein>
    <recommendedName>
        <fullName evidence="1">SprT-like domain-containing protein</fullName>
    </recommendedName>
</protein>
<dbReference type="Pfam" id="PF10263">
    <property type="entry name" value="SprT-like"/>
    <property type="match status" value="1"/>
</dbReference>
<dbReference type="InterPro" id="IPR006640">
    <property type="entry name" value="SprT-like_domain"/>
</dbReference>
<keyword evidence="3" id="KW-1185">Reference proteome</keyword>
<accession>A0ABD2WNI7</accession>